<dbReference type="WBParaSite" id="PTRK_0000084800.1">
    <property type="protein sequence ID" value="PTRK_0000084800.1"/>
    <property type="gene ID" value="PTRK_0000084800"/>
</dbReference>
<dbReference type="Pfam" id="PF05823">
    <property type="entry name" value="Gp-FAR-1"/>
    <property type="match status" value="1"/>
</dbReference>
<dbReference type="InterPro" id="IPR008632">
    <property type="entry name" value="Gp-FAR-1"/>
</dbReference>
<keyword evidence="5" id="KW-0175">Coiled coil</keyword>
<evidence type="ECO:0000256" key="6">
    <source>
        <dbReference type="ARBA" id="ARBA00023121"/>
    </source>
</evidence>
<organism evidence="7 8">
    <name type="scientific">Parastrongyloides trichosuri</name>
    <name type="common">Possum-specific nematode worm</name>
    <dbReference type="NCBI Taxonomy" id="131310"/>
    <lineage>
        <taxon>Eukaryota</taxon>
        <taxon>Metazoa</taxon>
        <taxon>Ecdysozoa</taxon>
        <taxon>Nematoda</taxon>
        <taxon>Chromadorea</taxon>
        <taxon>Rhabditida</taxon>
        <taxon>Tylenchina</taxon>
        <taxon>Panagrolaimomorpha</taxon>
        <taxon>Strongyloidoidea</taxon>
        <taxon>Strongyloididae</taxon>
        <taxon>Parastrongyloides</taxon>
    </lineage>
</organism>
<keyword evidence="4" id="KW-0732">Signal</keyword>
<dbReference type="Gene3D" id="1.20.120.1100">
    <property type="match status" value="1"/>
</dbReference>
<comment type="similarity">
    <text evidence="2">Belongs to the fatty-acid and retinol-binding protein (FARBP) family.</text>
</comment>
<evidence type="ECO:0000256" key="4">
    <source>
        <dbReference type="ARBA" id="ARBA00022729"/>
    </source>
</evidence>
<accession>A0A0N4Z1V2</accession>
<reference evidence="8" key="1">
    <citation type="submission" date="2017-02" db="UniProtKB">
        <authorList>
            <consortium name="WormBaseParasite"/>
        </authorList>
    </citation>
    <scope>IDENTIFICATION</scope>
</reference>
<comment type="subcellular location">
    <subcellularLocation>
        <location evidence="1">Secreted</location>
    </subcellularLocation>
</comment>
<keyword evidence="6" id="KW-0446">Lipid-binding</keyword>
<evidence type="ECO:0000256" key="5">
    <source>
        <dbReference type="ARBA" id="ARBA00023054"/>
    </source>
</evidence>
<name>A0A0N4Z1V2_PARTI</name>
<evidence type="ECO:0000313" key="7">
    <source>
        <dbReference type="Proteomes" id="UP000038045"/>
    </source>
</evidence>
<sequence length="180" mass="20969">MIPSEFYIFYNSLTDGEQKEMMYLPYQMVESIEKSSNLSIEALWAPLESITPSFKTKLYTFCDEIKNRTRQINGNGKKFLVDFFNTIILIYKKLINDSNSNEENVYELGYNIIKEYLNLSDEDRLSFAKPFPTLSNLFNNPKALNLLRGIEFNSTYDDYINLKNGFKNLLLTGQLSPMNN</sequence>
<proteinExistence type="inferred from homology"/>
<dbReference type="Proteomes" id="UP000038045">
    <property type="component" value="Unplaced"/>
</dbReference>
<evidence type="ECO:0000256" key="1">
    <source>
        <dbReference type="ARBA" id="ARBA00004613"/>
    </source>
</evidence>
<dbReference type="GO" id="GO:0008289">
    <property type="term" value="F:lipid binding"/>
    <property type="evidence" value="ECO:0007669"/>
    <property type="project" value="UniProtKB-KW"/>
</dbReference>
<evidence type="ECO:0000313" key="8">
    <source>
        <dbReference type="WBParaSite" id="PTRK_0000084800.1"/>
    </source>
</evidence>
<evidence type="ECO:0000256" key="3">
    <source>
        <dbReference type="ARBA" id="ARBA00022525"/>
    </source>
</evidence>
<evidence type="ECO:0000256" key="2">
    <source>
        <dbReference type="ARBA" id="ARBA00006648"/>
    </source>
</evidence>
<dbReference type="GO" id="GO:0005576">
    <property type="term" value="C:extracellular region"/>
    <property type="evidence" value="ECO:0007669"/>
    <property type="project" value="UniProtKB-SubCell"/>
</dbReference>
<protein>
    <submittedName>
        <fullName evidence="8">Uncharacterized protein</fullName>
    </submittedName>
</protein>
<keyword evidence="3" id="KW-0964">Secreted</keyword>
<dbReference type="AlphaFoldDB" id="A0A0N4Z1V2"/>
<keyword evidence="7" id="KW-1185">Reference proteome</keyword>